<reference evidence="1" key="1">
    <citation type="submission" date="2018-05" db="EMBL/GenBank/DDBJ databases">
        <authorList>
            <person name="Lanie J.A."/>
            <person name="Ng W.-L."/>
            <person name="Kazmierczak K.M."/>
            <person name="Andrzejewski T.M."/>
            <person name="Davidsen T.M."/>
            <person name="Wayne K.J."/>
            <person name="Tettelin H."/>
            <person name="Glass J.I."/>
            <person name="Rusch D."/>
            <person name="Podicherti R."/>
            <person name="Tsui H.-C.T."/>
            <person name="Winkler M.E."/>
        </authorList>
    </citation>
    <scope>NUCLEOTIDE SEQUENCE</scope>
</reference>
<gene>
    <name evidence="1" type="ORF">METZ01_LOCUS287266</name>
</gene>
<name>A0A382LH52_9ZZZZ</name>
<dbReference type="EMBL" id="UINC01086182">
    <property type="protein sequence ID" value="SVC34412.1"/>
    <property type="molecule type" value="Genomic_DNA"/>
</dbReference>
<evidence type="ECO:0000313" key="1">
    <source>
        <dbReference type="EMBL" id="SVC34412.1"/>
    </source>
</evidence>
<sequence>MYLTSKEKPIAKKSLTACSKCLLFVITTLVFLTFNSSTAHAADGDLDTSMTGSQWQNGTRINPTSNRVDGAYDVMAKADGTWTVSGYWSNNTASNTAHSWFQRQYDSVGG</sequence>
<dbReference type="AlphaFoldDB" id="A0A382LH52"/>
<accession>A0A382LH52</accession>
<protein>
    <submittedName>
        <fullName evidence="1">Uncharacterized protein</fullName>
    </submittedName>
</protein>
<proteinExistence type="predicted"/>
<organism evidence="1">
    <name type="scientific">marine metagenome</name>
    <dbReference type="NCBI Taxonomy" id="408172"/>
    <lineage>
        <taxon>unclassified sequences</taxon>
        <taxon>metagenomes</taxon>
        <taxon>ecological metagenomes</taxon>
    </lineage>
</organism>
<feature type="non-terminal residue" evidence="1">
    <location>
        <position position="110"/>
    </location>
</feature>